<feature type="compositionally biased region" description="Basic and acidic residues" evidence="1">
    <location>
        <begin position="171"/>
        <end position="181"/>
    </location>
</feature>
<proteinExistence type="predicted"/>
<feature type="region of interest" description="Disordered" evidence="1">
    <location>
        <begin position="434"/>
        <end position="630"/>
    </location>
</feature>
<accession>A0A074YPJ1</accession>
<dbReference type="EMBL" id="KL584750">
    <property type="protein sequence ID" value="KEQ99698.1"/>
    <property type="molecule type" value="Genomic_DNA"/>
</dbReference>
<dbReference type="OrthoDB" id="3946221at2759"/>
<sequence>MRNRSSLEPITTSATSPLRSTVDQPTKEPLAPRSSNYHTSPALKSMLMDSRDSRGSPWQFKVTVEAEHMSTSDAPTAKSRLVPLHDAENTQVPDLCPISQLGDHASIDYSLSEIESFEEPSKSSRKLTAVDSLSPEPGRPSASGRSPASARSRSSRDRETESRASIVSYRTEPDATERPCFDQDEEAEAVLGGSAPGDATMLESEEFSMISVDSLPSRAIGHSSPSQALQATEGDASINHSYMPSSPPAFANDRRTPVPEDATPENPQAPLASQNPEADIATPLKESARKSGRALQDALNGPFRESVSRELPAARESIFNGFSSGTRYQLRQSLHTGQNMISPSVVHSVPRLAPTSNTFSNFSSPFQSPVRQQETFGSLPSRLVAITAEKRTVLPSSLQSQAHVDYPHIDQTSPKANSPHEHLKTSYGNAQIPPVVQMQSPPRSSPPSEHDIPEKNTDSPGVEVETKTVDDDKDIWQEEASRSGIDENGSPEQTDLFLEDLAVKPRRSKLPGTWRRTSGTTFSYSDSPEPQEHRNRKPSASTLGSSRKSSGVMTPPSSDDGNTAAGDKPTSHIDDSARPTVEEELSQSESGDDTGMFFQSNLPSVYNRKTRGHVSGSAKSSFAPSSPLRNTVLDISPLKNAQALGHTSEANLSAGPSPLRRTLAKSSHSKITRDARERDLNIDTSETQTDSSLASDAQQIQRELRARPGSGASTISSLTSGRQMRGSRRAASANTIDLTISNASDQDSSSISSRSRSYQEELNLESPMRVKVNFNDDAGNSTLLEPRRQYPPLFDNVPTLTKPTTDSSDSPQPKSPLLRFTESFWEAVTKPPVYASPERKPSVVLESASVTTVPDHVLRLRRKYGLLPDAHPFIYAHIRTLHRMLNSTRSRPGSSIVPCTGPLGHGLSRLLGKTKTNELDQRFVWSQTYLHVVDSFMSLLLPQEERDRLQYETGSWGDAEALRHRGRDSKGRYGDEVVFNGVKGGLIEAAWVADVLVDIIFREEMNAKRKKVAEMMARAERMQM</sequence>
<dbReference type="HOGENOM" id="CLU_295429_0_0_1"/>
<feature type="compositionally biased region" description="Basic and acidic residues" evidence="1">
    <location>
        <begin position="448"/>
        <end position="457"/>
    </location>
</feature>
<feature type="compositionally biased region" description="Low complexity" evidence="1">
    <location>
        <begin position="740"/>
        <end position="756"/>
    </location>
</feature>
<dbReference type="RefSeq" id="XP_013348163.1">
    <property type="nucleotide sequence ID" value="XM_013492709.1"/>
</dbReference>
<feature type="compositionally biased region" description="Polar residues" evidence="1">
    <location>
        <begin position="1"/>
        <end position="24"/>
    </location>
</feature>
<feature type="region of interest" description="Disordered" evidence="1">
    <location>
        <begin position="67"/>
        <end position="88"/>
    </location>
</feature>
<feature type="compositionally biased region" description="Acidic residues" evidence="1">
    <location>
        <begin position="582"/>
        <end position="592"/>
    </location>
</feature>
<feature type="region of interest" description="Disordered" evidence="1">
    <location>
        <begin position="1"/>
        <end position="55"/>
    </location>
</feature>
<organism evidence="2 3">
    <name type="scientific">Aureobasidium subglaciale (strain EXF-2481)</name>
    <name type="common">Aureobasidium pullulans var. subglaciale</name>
    <dbReference type="NCBI Taxonomy" id="1043005"/>
    <lineage>
        <taxon>Eukaryota</taxon>
        <taxon>Fungi</taxon>
        <taxon>Dikarya</taxon>
        <taxon>Ascomycota</taxon>
        <taxon>Pezizomycotina</taxon>
        <taxon>Dothideomycetes</taxon>
        <taxon>Dothideomycetidae</taxon>
        <taxon>Dothideales</taxon>
        <taxon>Saccotheciaceae</taxon>
        <taxon>Aureobasidium</taxon>
    </lineage>
</organism>
<feature type="region of interest" description="Disordered" evidence="1">
    <location>
        <begin position="216"/>
        <end position="307"/>
    </location>
</feature>
<feature type="compositionally biased region" description="Polar residues" evidence="1">
    <location>
        <begin position="682"/>
        <end position="701"/>
    </location>
</feature>
<feature type="compositionally biased region" description="Low complexity" evidence="1">
    <location>
        <begin position="134"/>
        <end position="152"/>
    </location>
</feature>
<feature type="compositionally biased region" description="Polar residues" evidence="1">
    <location>
        <begin position="515"/>
        <end position="528"/>
    </location>
</feature>
<evidence type="ECO:0000313" key="2">
    <source>
        <dbReference type="EMBL" id="KEQ99698.1"/>
    </source>
</evidence>
<evidence type="ECO:0000256" key="1">
    <source>
        <dbReference type="SAM" id="MobiDB-lite"/>
    </source>
</evidence>
<reference evidence="2 3" key="1">
    <citation type="journal article" date="2014" name="BMC Genomics">
        <title>Genome sequencing of four Aureobasidium pullulans varieties: biotechnological potential, stress tolerance, and description of new species.</title>
        <authorList>
            <person name="Gostin Ar C."/>
            <person name="Ohm R.A."/>
            <person name="Kogej T."/>
            <person name="Sonjak S."/>
            <person name="Turk M."/>
            <person name="Zajc J."/>
            <person name="Zalar P."/>
            <person name="Grube M."/>
            <person name="Sun H."/>
            <person name="Han J."/>
            <person name="Sharma A."/>
            <person name="Chiniquy J."/>
            <person name="Ngan C.Y."/>
            <person name="Lipzen A."/>
            <person name="Barry K."/>
            <person name="Grigoriev I.V."/>
            <person name="Gunde-Cimerman N."/>
        </authorList>
    </citation>
    <scope>NUCLEOTIDE SEQUENCE [LARGE SCALE GENOMIC DNA]</scope>
    <source>
        <strain evidence="2 3">EXF-2481</strain>
    </source>
</reference>
<dbReference type="OMA" id="SKIPRTW"/>
<feature type="compositionally biased region" description="Polar residues" evidence="1">
    <location>
        <begin position="711"/>
        <end position="722"/>
    </location>
</feature>
<dbReference type="InParanoid" id="A0A074YPJ1"/>
<feature type="compositionally biased region" description="Polar residues" evidence="1">
    <location>
        <begin position="798"/>
        <end position="812"/>
    </location>
</feature>
<dbReference type="GeneID" id="25365365"/>
<dbReference type="Proteomes" id="UP000030641">
    <property type="component" value="Unassembled WGS sequence"/>
</dbReference>
<feature type="compositionally biased region" description="Low complexity" evidence="1">
    <location>
        <begin position="615"/>
        <end position="627"/>
    </location>
</feature>
<feature type="region of interest" description="Disordered" evidence="1">
    <location>
        <begin position="776"/>
        <end position="815"/>
    </location>
</feature>
<dbReference type="STRING" id="1043005.A0A074YPJ1"/>
<name>A0A074YPJ1_AURSE</name>
<dbReference type="AlphaFoldDB" id="A0A074YPJ1"/>
<feature type="region of interest" description="Disordered" evidence="1">
    <location>
        <begin position="646"/>
        <end position="764"/>
    </location>
</feature>
<evidence type="ECO:0000313" key="3">
    <source>
        <dbReference type="Proteomes" id="UP000030641"/>
    </source>
</evidence>
<feature type="compositionally biased region" description="Polar residues" evidence="1">
    <location>
        <begin position="538"/>
        <end position="561"/>
    </location>
</feature>
<protein>
    <submittedName>
        <fullName evidence="2">Uncharacterized protein</fullName>
    </submittedName>
</protein>
<feature type="compositionally biased region" description="Basic and acidic residues" evidence="1">
    <location>
        <begin position="671"/>
        <end position="681"/>
    </location>
</feature>
<keyword evidence="3" id="KW-1185">Reference proteome</keyword>
<gene>
    <name evidence="2" type="ORF">AUEXF2481DRAFT_35622</name>
</gene>
<feature type="region of interest" description="Disordered" evidence="1">
    <location>
        <begin position="115"/>
        <end position="204"/>
    </location>
</feature>
<feature type="compositionally biased region" description="Basic and acidic residues" evidence="1">
    <location>
        <begin position="464"/>
        <end position="485"/>
    </location>
</feature>
<feature type="compositionally biased region" description="Basic and acidic residues" evidence="1">
    <location>
        <begin position="569"/>
        <end position="581"/>
    </location>
</feature>